<dbReference type="GO" id="GO:0036064">
    <property type="term" value="C:ciliary basal body"/>
    <property type="evidence" value="ECO:0007669"/>
    <property type="project" value="TreeGrafter"/>
</dbReference>
<proteinExistence type="predicted"/>
<feature type="region of interest" description="Disordered" evidence="1">
    <location>
        <begin position="121"/>
        <end position="141"/>
    </location>
</feature>
<reference evidence="2 3" key="1">
    <citation type="submission" date="2019-06" db="EMBL/GenBank/DDBJ databases">
        <title>Draft genomes of female and male turbot (Scophthalmus maximus).</title>
        <authorList>
            <person name="Xu H."/>
            <person name="Xu X.-W."/>
            <person name="Shao C."/>
            <person name="Chen S."/>
        </authorList>
    </citation>
    <scope>NUCLEOTIDE SEQUENCE [LARGE SCALE GENOMIC DNA]</scope>
    <source>
        <strain evidence="2">Ysfricsl-2016a</strain>
        <tissue evidence="2">Blood</tissue>
    </source>
</reference>
<dbReference type="PANTHER" id="PTHR24110:SF3">
    <property type="entry name" value="CENTROSOMAL PROTEIN OF 78 KDA"/>
    <property type="match status" value="1"/>
</dbReference>
<name>A0A6A4SSL5_SCOMX</name>
<evidence type="ECO:0000256" key="1">
    <source>
        <dbReference type="SAM" id="MobiDB-lite"/>
    </source>
</evidence>
<feature type="compositionally biased region" description="Acidic residues" evidence="1">
    <location>
        <begin position="181"/>
        <end position="190"/>
    </location>
</feature>
<dbReference type="GO" id="GO:0044782">
    <property type="term" value="P:cilium organization"/>
    <property type="evidence" value="ECO:0007669"/>
    <property type="project" value="TreeGrafter"/>
</dbReference>
<dbReference type="EMBL" id="VEVO01000012">
    <property type="protein sequence ID" value="KAF0034054.1"/>
    <property type="molecule type" value="Genomic_DNA"/>
</dbReference>
<comment type="caution">
    <text evidence="2">The sequence shown here is derived from an EMBL/GenBank/DDBJ whole genome shotgun (WGS) entry which is preliminary data.</text>
</comment>
<evidence type="ECO:0008006" key="4">
    <source>
        <dbReference type="Google" id="ProtNLM"/>
    </source>
</evidence>
<accession>A0A6A4SSL5</accession>
<evidence type="ECO:0000313" key="2">
    <source>
        <dbReference type="EMBL" id="KAF0034054.1"/>
    </source>
</evidence>
<feature type="compositionally biased region" description="Polar residues" evidence="1">
    <location>
        <begin position="433"/>
        <end position="446"/>
    </location>
</feature>
<feature type="region of interest" description="Disordered" evidence="1">
    <location>
        <begin position="178"/>
        <end position="200"/>
    </location>
</feature>
<organism evidence="2 3">
    <name type="scientific">Scophthalmus maximus</name>
    <name type="common">Turbot</name>
    <name type="synonym">Psetta maxima</name>
    <dbReference type="NCBI Taxonomy" id="52904"/>
    <lineage>
        <taxon>Eukaryota</taxon>
        <taxon>Metazoa</taxon>
        <taxon>Chordata</taxon>
        <taxon>Craniata</taxon>
        <taxon>Vertebrata</taxon>
        <taxon>Euteleostomi</taxon>
        <taxon>Actinopterygii</taxon>
        <taxon>Neopterygii</taxon>
        <taxon>Teleostei</taxon>
        <taxon>Neoteleostei</taxon>
        <taxon>Acanthomorphata</taxon>
        <taxon>Carangaria</taxon>
        <taxon>Pleuronectiformes</taxon>
        <taxon>Pleuronectoidei</taxon>
        <taxon>Scophthalmidae</taxon>
        <taxon>Scophthalmus</taxon>
    </lineage>
</organism>
<evidence type="ECO:0000313" key="3">
    <source>
        <dbReference type="Proteomes" id="UP000438429"/>
    </source>
</evidence>
<dbReference type="SUPFAM" id="SSF52047">
    <property type="entry name" value="RNI-like"/>
    <property type="match status" value="1"/>
</dbReference>
<protein>
    <recommendedName>
        <fullName evidence="4">Centrosomal protein of 78 kDa</fullName>
    </recommendedName>
</protein>
<gene>
    <name evidence="2" type="ORF">F2P81_014120</name>
</gene>
<dbReference type="InterPro" id="IPR032675">
    <property type="entry name" value="LRR_dom_sf"/>
</dbReference>
<dbReference type="AlphaFoldDB" id="A0A6A4SSL5"/>
<dbReference type="PANTHER" id="PTHR24110">
    <property type="entry name" value="CENTROSOMAL PROTEIN OF 78 KDA"/>
    <property type="match status" value="1"/>
</dbReference>
<dbReference type="Proteomes" id="UP000438429">
    <property type="component" value="Unassembled WGS sequence"/>
</dbReference>
<feature type="region of interest" description="Disordered" evidence="1">
    <location>
        <begin position="358"/>
        <end position="495"/>
    </location>
</feature>
<dbReference type="GO" id="GO:0005813">
    <property type="term" value="C:centrosome"/>
    <property type="evidence" value="ECO:0007669"/>
    <property type="project" value="TreeGrafter"/>
</dbReference>
<dbReference type="Gene3D" id="3.80.10.10">
    <property type="entry name" value="Ribonuclease Inhibitor"/>
    <property type="match status" value="1"/>
</dbReference>
<sequence length="515" mass="55307">MGGLRRITLNCNTLIGDRGAAALALELAEDLWVKAVDLQRCGLSSEGARRLLEALKTNSTLCVLDIRNNPLVDKVLIKTVIEKVLMNADGQSTERCSLQRKGLSSLVVRFVTSRLFSGAATCKETSGGQSPGVAQAQKPYSRSGSIPWHAAARAGRQRGLPPGGKDQGFQGAATVKVTVDSDSEGEEEEEQRPSSLNHQDRITERQFARLQIELKECRLRLTEERRARLKAESRLMTYEFENARLRDAHHSLSEVLAVTGSGSALSAAGVLEDEAVLESIESSFTKFHAFLDLLKDAGWVLGFSFDLDCDTFVLGLGLSFSVSKAPPSLPCGPADTTTPRSSPSVRECLQEDGLLDVSHNKASGPVVDPSIGGEGEPDRYSRPNTQHDSGSEHSFLGRTSSVKVALGETQKSEHKSNSNSYQSDSHHSKGSHGYSNAQSHASYSNGSHGGLSVRSSVSDIMSDKAESVGSAMSRSRGNGRLVTIGQSGSEGSEGKAYLGRETLEQIRTLAINESF</sequence>